<proteinExistence type="predicted"/>
<dbReference type="Gene3D" id="3.30.40.10">
    <property type="entry name" value="Zinc/RING finger domain, C3HC4 (zinc finger)"/>
    <property type="match status" value="1"/>
</dbReference>
<sequence length="252" mass="28877">MSNSRKESGRQGARSNTVPTASSLSAAVSQLEAEVDRINRFFESLVAGNVHEVSFALDLGGRERARTRSSRRAADGIVPEEIIDFSEWEPVPEVPLHRGSGRYFTPDAIIDLSEPHENSRSNSRHRRRRRRLADEILEGDAPETRRSRSRSGHRRRRRNDEPNAEEVIDVNEVATPPKRPREEEMEEEEEEGEPGCYKCPVCLGCARGHEPVATKCGHIFCRECLEHSLQKVKRCPICFTRLTRRQYMRIYI</sequence>
<dbReference type="AlphaFoldDB" id="A0A0P8ZDQ3"/>
<organism evidence="7 8">
    <name type="scientific">Drosophila ananassae</name>
    <name type="common">Fruit fly</name>
    <dbReference type="NCBI Taxonomy" id="7217"/>
    <lineage>
        <taxon>Eukaryota</taxon>
        <taxon>Metazoa</taxon>
        <taxon>Ecdysozoa</taxon>
        <taxon>Arthropoda</taxon>
        <taxon>Hexapoda</taxon>
        <taxon>Insecta</taxon>
        <taxon>Pterygota</taxon>
        <taxon>Neoptera</taxon>
        <taxon>Endopterygota</taxon>
        <taxon>Diptera</taxon>
        <taxon>Brachycera</taxon>
        <taxon>Muscomorpha</taxon>
        <taxon>Ephydroidea</taxon>
        <taxon>Drosophilidae</taxon>
        <taxon>Drosophila</taxon>
        <taxon>Sophophora</taxon>
    </lineage>
</organism>
<evidence type="ECO:0000256" key="2">
    <source>
        <dbReference type="ARBA" id="ARBA00022771"/>
    </source>
</evidence>
<dbReference type="GeneID" id="26514615"/>
<feature type="region of interest" description="Disordered" evidence="5">
    <location>
        <begin position="1"/>
        <end position="26"/>
    </location>
</feature>
<dbReference type="InterPro" id="IPR013083">
    <property type="entry name" value="Znf_RING/FYVE/PHD"/>
</dbReference>
<reference evidence="7 8" key="1">
    <citation type="journal article" date="2007" name="Nature">
        <title>Evolution of genes and genomes on the Drosophila phylogeny.</title>
        <authorList>
            <consortium name="Drosophila 12 Genomes Consortium"/>
            <person name="Clark A.G."/>
            <person name="Eisen M.B."/>
            <person name="Smith D.R."/>
            <person name="Bergman C.M."/>
            <person name="Oliver B."/>
            <person name="Markow T.A."/>
            <person name="Kaufman T.C."/>
            <person name="Kellis M."/>
            <person name="Gelbart W."/>
            <person name="Iyer V.N."/>
            <person name="Pollard D.A."/>
            <person name="Sackton T.B."/>
            <person name="Larracuente A.M."/>
            <person name="Singh N.D."/>
            <person name="Abad J.P."/>
            <person name="Abt D.N."/>
            <person name="Adryan B."/>
            <person name="Aguade M."/>
            <person name="Akashi H."/>
            <person name="Anderson W.W."/>
            <person name="Aquadro C.F."/>
            <person name="Ardell D.H."/>
            <person name="Arguello R."/>
            <person name="Artieri C.G."/>
            <person name="Barbash D.A."/>
            <person name="Barker D."/>
            <person name="Barsanti P."/>
            <person name="Batterham P."/>
            <person name="Batzoglou S."/>
            <person name="Begun D."/>
            <person name="Bhutkar A."/>
            <person name="Blanco E."/>
            <person name="Bosak S.A."/>
            <person name="Bradley R.K."/>
            <person name="Brand A.D."/>
            <person name="Brent M.R."/>
            <person name="Brooks A.N."/>
            <person name="Brown R.H."/>
            <person name="Butlin R.K."/>
            <person name="Caggese C."/>
            <person name="Calvi B.R."/>
            <person name="Bernardo de Carvalho A."/>
            <person name="Caspi A."/>
            <person name="Castrezana S."/>
            <person name="Celniker S.E."/>
            <person name="Chang J.L."/>
            <person name="Chapple C."/>
            <person name="Chatterji S."/>
            <person name="Chinwalla A."/>
            <person name="Civetta A."/>
            <person name="Clifton S.W."/>
            <person name="Comeron J.M."/>
            <person name="Costello J.C."/>
            <person name="Coyne J.A."/>
            <person name="Daub J."/>
            <person name="David R.G."/>
            <person name="Delcher A.L."/>
            <person name="Delehaunty K."/>
            <person name="Do C.B."/>
            <person name="Ebling H."/>
            <person name="Edwards K."/>
            <person name="Eickbush T."/>
            <person name="Evans J.D."/>
            <person name="Filipski A."/>
            <person name="Findeiss S."/>
            <person name="Freyhult E."/>
            <person name="Fulton L."/>
            <person name="Fulton R."/>
            <person name="Garcia A.C."/>
            <person name="Gardiner A."/>
            <person name="Garfield D.A."/>
            <person name="Garvin B.E."/>
            <person name="Gibson G."/>
            <person name="Gilbert D."/>
            <person name="Gnerre S."/>
            <person name="Godfrey J."/>
            <person name="Good R."/>
            <person name="Gotea V."/>
            <person name="Gravely B."/>
            <person name="Greenberg A.J."/>
            <person name="Griffiths-Jones S."/>
            <person name="Gross S."/>
            <person name="Guigo R."/>
            <person name="Gustafson E.A."/>
            <person name="Haerty W."/>
            <person name="Hahn M.W."/>
            <person name="Halligan D.L."/>
            <person name="Halpern A.L."/>
            <person name="Halter G.M."/>
            <person name="Han M.V."/>
            <person name="Heger A."/>
            <person name="Hillier L."/>
            <person name="Hinrichs A.S."/>
            <person name="Holmes I."/>
            <person name="Hoskins R.A."/>
            <person name="Hubisz M.J."/>
            <person name="Hultmark D."/>
            <person name="Huntley M.A."/>
            <person name="Jaffe D.B."/>
            <person name="Jagadeeshan S."/>
            <person name="Jeck W.R."/>
            <person name="Johnson J."/>
            <person name="Jones C.D."/>
            <person name="Jordan W.C."/>
            <person name="Karpen G.H."/>
            <person name="Kataoka E."/>
            <person name="Keightley P.D."/>
            <person name="Kheradpour P."/>
            <person name="Kirkness E.F."/>
            <person name="Koerich L.B."/>
            <person name="Kristiansen K."/>
            <person name="Kudrna D."/>
            <person name="Kulathinal R.J."/>
            <person name="Kumar S."/>
            <person name="Kwok R."/>
            <person name="Lander E."/>
            <person name="Langley C.H."/>
            <person name="Lapoint R."/>
            <person name="Lazzaro B.P."/>
            <person name="Lee S.J."/>
            <person name="Levesque L."/>
            <person name="Li R."/>
            <person name="Lin C.F."/>
            <person name="Lin M.F."/>
            <person name="Lindblad-Toh K."/>
            <person name="Llopart A."/>
            <person name="Long M."/>
            <person name="Low L."/>
            <person name="Lozovsky E."/>
            <person name="Lu J."/>
            <person name="Luo M."/>
            <person name="Machado C.A."/>
            <person name="Makalowski W."/>
            <person name="Marzo M."/>
            <person name="Matsuda M."/>
            <person name="Matzkin L."/>
            <person name="McAllister B."/>
            <person name="McBride C.S."/>
            <person name="McKernan B."/>
            <person name="McKernan K."/>
            <person name="Mendez-Lago M."/>
            <person name="Minx P."/>
            <person name="Mollenhauer M.U."/>
            <person name="Montooth K."/>
            <person name="Mount S.M."/>
            <person name="Mu X."/>
            <person name="Myers E."/>
            <person name="Negre B."/>
            <person name="Newfeld S."/>
            <person name="Nielsen R."/>
            <person name="Noor M.A."/>
            <person name="O'Grady P."/>
            <person name="Pachter L."/>
            <person name="Papaceit M."/>
            <person name="Parisi M.J."/>
            <person name="Parisi M."/>
            <person name="Parts L."/>
            <person name="Pedersen J.S."/>
            <person name="Pesole G."/>
            <person name="Phillippy A.M."/>
            <person name="Ponting C.P."/>
            <person name="Pop M."/>
            <person name="Porcelli D."/>
            <person name="Powell J.R."/>
            <person name="Prohaska S."/>
            <person name="Pruitt K."/>
            <person name="Puig M."/>
            <person name="Quesneville H."/>
            <person name="Ram K.R."/>
            <person name="Rand D."/>
            <person name="Rasmussen M.D."/>
            <person name="Reed L.K."/>
            <person name="Reenan R."/>
            <person name="Reily A."/>
            <person name="Remington K.A."/>
            <person name="Rieger T.T."/>
            <person name="Ritchie M.G."/>
            <person name="Robin C."/>
            <person name="Rogers Y.H."/>
            <person name="Rohde C."/>
            <person name="Rozas J."/>
            <person name="Rubenfield M.J."/>
            <person name="Ruiz A."/>
            <person name="Russo S."/>
            <person name="Salzberg S.L."/>
            <person name="Sanchez-Gracia A."/>
            <person name="Saranga D.J."/>
            <person name="Sato H."/>
            <person name="Schaeffer S.W."/>
            <person name="Schatz M.C."/>
            <person name="Schlenke T."/>
            <person name="Schwartz R."/>
            <person name="Segarra C."/>
            <person name="Singh R.S."/>
            <person name="Sirot L."/>
            <person name="Sirota M."/>
            <person name="Sisneros N.B."/>
            <person name="Smith C.D."/>
            <person name="Smith T.F."/>
            <person name="Spieth J."/>
            <person name="Stage D.E."/>
            <person name="Stark A."/>
            <person name="Stephan W."/>
            <person name="Strausberg R.L."/>
            <person name="Strempel S."/>
            <person name="Sturgill D."/>
            <person name="Sutton G."/>
            <person name="Sutton G.G."/>
            <person name="Tao W."/>
            <person name="Teichmann S."/>
            <person name="Tobari Y.N."/>
            <person name="Tomimura Y."/>
            <person name="Tsolas J.M."/>
            <person name="Valente V.L."/>
            <person name="Venter E."/>
            <person name="Venter J.C."/>
            <person name="Vicario S."/>
            <person name="Vieira F.G."/>
            <person name="Vilella A.J."/>
            <person name="Villasante A."/>
            <person name="Walenz B."/>
            <person name="Wang J."/>
            <person name="Wasserman M."/>
            <person name="Watts T."/>
            <person name="Wilson D."/>
            <person name="Wilson R.K."/>
            <person name="Wing R.A."/>
            <person name="Wolfner M.F."/>
            <person name="Wong A."/>
            <person name="Wong G.K."/>
            <person name="Wu C.I."/>
            <person name="Wu G."/>
            <person name="Yamamoto D."/>
            <person name="Yang H.P."/>
            <person name="Yang S.P."/>
            <person name="Yorke J.A."/>
            <person name="Yoshida K."/>
            <person name="Zdobnov E."/>
            <person name="Zhang P."/>
            <person name="Zhang Y."/>
            <person name="Zimin A.V."/>
            <person name="Baldwin J."/>
            <person name="Abdouelleil A."/>
            <person name="Abdulkadir J."/>
            <person name="Abebe A."/>
            <person name="Abera B."/>
            <person name="Abreu J."/>
            <person name="Acer S.C."/>
            <person name="Aftuck L."/>
            <person name="Alexander A."/>
            <person name="An P."/>
            <person name="Anderson E."/>
            <person name="Anderson S."/>
            <person name="Arachi H."/>
            <person name="Azer M."/>
            <person name="Bachantsang P."/>
            <person name="Barry A."/>
            <person name="Bayul T."/>
            <person name="Berlin A."/>
            <person name="Bessette D."/>
            <person name="Bloom T."/>
            <person name="Blye J."/>
            <person name="Boguslavskiy L."/>
            <person name="Bonnet C."/>
            <person name="Boukhgalter B."/>
            <person name="Bourzgui I."/>
            <person name="Brown A."/>
            <person name="Cahill P."/>
            <person name="Channer S."/>
            <person name="Cheshatsang Y."/>
            <person name="Chuda L."/>
            <person name="Citroen M."/>
            <person name="Collymore A."/>
            <person name="Cooke P."/>
            <person name="Costello M."/>
            <person name="D'Aco K."/>
            <person name="Daza R."/>
            <person name="De Haan G."/>
            <person name="DeGray S."/>
            <person name="DeMaso C."/>
            <person name="Dhargay N."/>
            <person name="Dooley K."/>
            <person name="Dooley E."/>
            <person name="Doricent M."/>
            <person name="Dorje P."/>
            <person name="Dorjee K."/>
            <person name="Dupes A."/>
            <person name="Elong R."/>
            <person name="Falk J."/>
            <person name="Farina A."/>
            <person name="Faro S."/>
            <person name="Ferguson D."/>
            <person name="Fisher S."/>
            <person name="Foley C.D."/>
            <person name="Franke A."/>
            <person name="Friedrich D."/>
            <person name="Gadbois L."/>
            <person name="Gearin G."/>
            <person name="Gearin C.R."/>
            <person name="Giannoukos G."/>
            <person name="Goode T."/>
            <person name="Graham J."/>
            <person name="Grandbois E."/>
            <person name="Grewal S."/>
            <person name="Gyaltsen K."/>
            <person name="Hafez N."/>
            <person name="Hagos B."/>
            <person name="Hall J."/>
            <person name="Henson C."/>
            <person name="Hollinger A."/>
            <person name="Honan T."/>
            <person name="Huard M.D."/>
            <person name="Hughes L."/>
            <person name="Hurhula B."/>
            <person name="Husby M.E."/>
            <person name="Kamat A."/>
            <person name="Kanga B."/>
            <person name="Kashin S."/>
            <person name="Khazanovich D."/>
            <person name="Kisner P."/>
            <person name="Lance K."/>
            <person name="Lara M."/>
            <person name="Lee W."/>
            <person name="Lennon N."/>
            <person name="Letendre F."/>
            <person name="LeVine R."/>
            <person name="Lipovsky A."/>
            <person name="Liu X."/>
            <person name="Liu J."/>
            <person name="Liu S."/>
            <person name="Lokyitsang T."/>
            <person name="Lokyitsang Y."/>
            <person name="Lubonja R."/>
            <person name="Lui A."/>
            <person name="MacDonald P."/>
            <person name="Magnisalis V."/>
            <person name="Maru K."/>
            <person name="Matthews C."/>
            <person name="McCusker W."/>
            <person name="McDonough S."/>
            <person name="Mehta T."/>
            <person name="Meldrim J."/>
            <person name="Meneus L."/>
            <person name="Mihai O."/>
            <person name="Mihalev A."/>
            <person name="Mihova T."/>
            <person name="Mittelman R."/>
            <person name="Mlenga V."/>
            <person name="Montmayeur A."/>
            <person name="Mulrain L."/>
            <person name="Navidi A."/>
            <person name="Naylor J."/>
            <person name="Negash T."/>
            <person name="Nguyen T."/>
            <person name="Nguyen N."/>
            <person name="Nicol R."/>
            <person name="Norbu C."/>
            <person name="Norbu N."/>
            <person name="Novod N."/>
            <person name="O'Neill B."/>
            <person name="Osman S."/>
            <person name="Markiewicz E."/>
            <person name="Oyono O.L."/>
            <person name="Patti C."/>
            <person name="Phunkhang P."/>
            <person name="Pierre F."/>
            <person name="Priest M."/>
            <person name="Raghuraman S."/>
            <person name="Rege F."/>
            <person name="Reyes R."/>
            <person name="Rise C."/>
            <person name="Rogov P."/>
            <person name="Ross K."/>
            <person name="Ryan E."/>
            <person name="Settipalli S."/>
            <person name="Shea T."/>
            <person name="Sherpa N."/>
            <person name="Shi L."/>
            <person name="Shih D."/>
            <person name="Sparrow T."/>
            <person name="Spaulding J."/>
            <person name="Stalker J."/>
            <person name="Stange-Thomann N."/>
            <person name="Stavropoulos S."/>
            <person name="Stone C."/>
            <person name="Strader C."/>
            <person name="Tesfaye S."/>
            <person name="Thomson T."/>
            <person name="Thoulutsang Y."/>
            <person name="Thoulutsang D."/>
            <person name="Topham K."/>
            <person name="Topping I."/>
            <person name="Tsamla T."/>
            <person name="Vassiliev H."/>
            <person name="Vo A."/>
            <person name="Wangchuk T."/>
            <person name="Wangdi T."/>
            <person name="Weiand M."/>
            <person name="Wilkinson J."/>
            <person name="Wilson A."/>
            <person name="Yadav S."/>
            <person name="Young G."/>
            <person name="Yu Q."/>
            <person name="Zembek L."/>
            <person name="Zhong D."/>
            <person name="Zimmer A."/>
            <person name="Zwirko Z."/>
            <person name="Jaffe D.B."/>
            <person name="Alvarez P."/>
            <person name="Brockman W."/>
            <person name="Butler J."/>
            <person name="Chin C."/>
            <person name="Gnerre S."/>
            <person name="Grabherr M."/>
            <person name="Kleber M."/>
            <person name="Mauceli E."/>
            <person name="MacCallum I."/>
        </authorList>
    </citation>
    <scope>NUCLEOTIDE SEQUENCE [LARGE SCALE GENOMIC DNA]</scope>
    <source>
        <strain evidence="8">Tucson 14024-0371.13</strain>
    </source>
</reference>
<feature type="domain" description="RING-type" evidence="6">
    <location>
        <begin position="199"/>
        <end position="238"/>
    </location>
</feature>
<dbReference type="EMBL" id="CH902650">
    <property type="protein sequence ID" value="KPU72675.1"/>
    <property type="molecule type" value="Genomic_DNA"/>
</dbReference>
<protein>
    <recommendedName>
        <fullName evidence="6">RING-type domain-containing protein</fullName>
    </recommendedName>
</protein>
<keyword evidence="2 4" id="KW-0863">Zinc-finger</keyword>
<dbReference type="OrthoDB" id="6105938at2759"/>
<dbReference type="STRING" id="7217.A0A0P8ZDQ3"/>
<accession>A0A0P8ZDQ3</accession>
<keyword evidence="3" id="KW-0862">Zinc</keyword>
<evidence type="ECO:0000259" key="6">
    <source>
        <dbReference type="PROSITE" id="PS50089"/>
    </source>
</evidence>
<dbReference type="InterPro" id="IPR047134">
    <property type="entry name" value="RNF4"/>
</dbReference>
<keyword evidence="8" id="KW-1185">Reference proteome</keyword>
<evidence type="ECO:0000313" key="7">
    <source>
        <dbReference type="EMBL" id="KPU72675.1"/>
    </source>
</evidence>
<name>A0A0P8ZDQ3_DROAN</name>
<feature type="region of interest" description="Disordered" evidence="5">
    <location>
        <begin position="109"/>
        <end position="190"/>
    </location>
</feature>
<dbReference type="InterPro" id="IPR001841">
    <property type="entry name" value="Znf_RING"/>
</dbReference>
<dbReference type="PANTHER" id="PTHR23041">
    <property type="entry name" value="RING FINGER DOMAIN-CONTAINING"/>
    <property type="match status" value="1"/>
</dbReference>
<evidence type="ECO:0000256" key="4">
    <source>
        <dbReference type="PROSITE-ProRule" id="PRU00175"/>
    </source>
</evidence>
<dbReference type="KEGG" id="dan:26514615"/>
<evidence type="ECO:0000256" key="3">
    <source>
        <dbReference type="ARBA" id="ARBA00022833"/>
    </source>
</evidence>
<dbReference type="InterPro" id="IPR017907">
    <property type="entry name" value="Znf_RING_CS"/>
</dbReference>
<dbReference type="PANTHER" id="PTHR23041:SF78">
    <property type="entry name" value="E3 UBIQUITIN-PROTEIN LIGASE RNF4"/>
    <property type="match status" value="1"/>
</dbReference>
<dbReference type="PROSITE" id="PS00518">
    <property type="entry name" value="ZF_RING_1"/>
    <property type="match status" value="1"/>
</dbReference>
<gene>
    <name evidence="7" type="primary">Dana\GF27206</name>
    <name evidence="7" type="ORF">GF27206</name>
</gene>
<dbReference type="eggNOG" id="KOG0320">
    <property type="taxonomic scope" value="Eukaryota"/>
</dbReference>
<dbReference type="InParanoid" id="A0A0P8ZDQ3"/>
<evidence type="ECO:0000256" key="5">
    <source>
        <dbReference type="SAM" id="MobiDB-lite"/>
    </source>
</evidence>
<feature type="compositionally biased region" description="Basic residues" evidence="5">
    <location>
        <begin position="147"/>
        <end position="157"/>
    </location>
</feature>
<keyword evidence="1" id="KW-0479">Metal-binding</keyword>
<dbReference type="SUPFAM" id="SSF57850">
    <property type="entry name" value="RING/U-box"/>
    <property type="match status" value="1"/>
</dbReference>
<feature type="compositionally biased region" description="Basic residues" evidence="5">
    <location>
        <begin position="122"/>
        <end position="131"/>
    </location>
</feature>
<dbReference type="Proteomes" id="UP000007801">
    <property type="component" value="Unassembled WGS sequence"/>
</dbReference>
<dbReference type="PROSITE" id="PS50089">
    <property type="entry name" value="ZF_RING_2"/>
    <property type="match status" value="1"/>
</dbReference>
<evidence type="ECO:0000256" key="1">
    <source>
        <dbReference type="ARBA" id="ARBA00022723"/>
    </source>
</evidence>
<dbReference type="Pfam" id="PF13639">
    <property type="entry name" value="zf-RING_2"/>
    <property type="match status" value="1"/>
</dbReference>
<dbReference type="GO" id="GO:0008270">
    <property type="term" value="F:zinc ion binding"/>
    <property type="evidence" value="ECO:0007669"/>
    <property type="project" value="UniProtKB-KW"/>
</dbReference>
<dbReference type="SMART" id="SM00184">
    <property type="entry name" value="RING"/>
    <property type="match status" value="1"/>
</dbReference>
<feature type="compositionally biased region" description="Polar residues" evidence="5">
    <location>
        <begin position="13"/>
        <end position="26"/>
    </location>
</feature>
<evidence type="ECO:0000313" key="8">
    <source>
        <dbReference type="Proteomes" id="UP000007801"/>
    </source>
</evidence>